<protein>
    <submittedName>
        <fullName evidence="1">Uncharacterized protein</fullName>
    </submittedName>
</protein>
<evidence type="ECO:0000313" key="1">
    <source>
        <dbReference type="EMBL" id="CCO24965.1"/>
    </source>
</evidence>
<sequence>MKARLYRRAFFMHLARPEKFYDERLNICRVGLTLPCVRVNIISD</sequence>
<gene>
    <name evidence="1" type="ORF">DESAM_22698</name>
</gene>
<dbReference type="HOGENOM" id="CLU_3215353_0_0_7"/>
<proteinExistence type="predicted"/>
<keyword evidence="2" id="KW-1185">Reference proteome</keyword>
<dbReference type="Proteomes" id="UP000010808">
    <property type="component" value="Chromosome"/>
</dbReference>
<dbReference type="STRING" id="1121451.DESAM_22698"/>
<reference evidence="1 2" key="1">
    <citation type="submission" date="2012-10" db="EMBL/GenBank/DDBJ databases">
        <authorList>
            <person name="Genoscope - CEA"/>
        </authorList>
    </citation>
    <scope>NUCLEOTIDE SEQUENCE [LARGE SCALE GENOMIC DNA]</scope>
    <source>
        <strain evidence="2">AM13 / DSM 14728</strain>
    </source>
</reference>
<dbReference type="EMBL" id="FO203522">
    <property type="protein sequence ID" value="CCO24965.1"/>
    <property type="molecule type" value="Genomic_DNA"/>
</dbReference>
<evidence type="ECO:0000313" key="2">
    <source>
        <dbReference type="Proteomes" id="UP000010808"/>
    </source>
</evidence>
<organism evidence="1 2">
    <name type="scientific">Maridesulfovibrio hydrothermalis AM13 = DSM 14728</name>
    <dbReference type="NCBI Taxonomy" id="1121451"/>
    <lineage>
        <taxon>Bacteria</taxon>
        <taxon>Pseudomonadati</taxon>
        <taxon>Thermodesulfobacteriota</taxon>
        <taxon>Desulfovibrionia</taxon>
        <taxon>Desulfovibrionales</taxon>
        <taxon>Desulfovibrionaceae</taxon>
        <taxon>Maridesulfovibrio</taxon>
    </lineage>
</organism>
<name>L0RFK1_9BACT</name>
<dbReference type="AlphaFoldDB" id="L0RFK1"/>
<accession>L0RFK1</accession>
<dbReference type="KEGG" id="dhy:DESAM_22698"/>